<name>A0A2U9IG81_9CREN</name>
<sequence length="104" mass="11804">MNSIFSVDISVMSEPQRIRDVFLGFDNFLEDLCKPLRIGASYICSPSPESLITVFLSDDIKKFLMIIRVESTSATEIIRITEHINNKLKENGIHANLVNSFNKL</sequence>
<dbReference type="RefSeq" id="WP_110270846.1">
    <property type="nucleotide sequence ID" value="NZ_CP029289.2"/>
</dbReference>
<dbReference type="AlphaFoldDB" id="A0A2U9IG81"/>
<dbReference type="EMBL" id="CP029289">
    <property type="protein sequence ID" value="AWR94965.1"/>
    <property type="molecule type" value="Genomic_DNA"/>
</dbReference>
<gene>
    <name evidence="1" type="ORF">DFR85_10530</name>
</gene>
<reference evidence="1 2" key="1">
    <citation type="submission" date="2018-05" db="EMBL/GenBank/DDBJ databases">
        <title>Complete Genome Sequences of Extremely Thermoacidophilic, Metal-Mobilizing Type-Strain Members of the Archaeal Family Sulfolobaceae: Acidianus brierleyi DSM-1651T, Acidianus sulfidivorans DSM-18786T, Metallosphaera hakonensis DSM-7519T, and Metallosphaera prunae DSM-10039T.</title>
        <authorList>
            <person name="Counts J.A."/>
            <person name="Kelly R.M."/>
        </authorList>
    </citation>
    <scope>NUCLEOTIDE SEQUENCE [LARGE SCALE GENOMIC DNA]</scope>
    <source>
        <strain evidence="1 2">DSM 1651</strain>
    </source>
</reference>
<dbReference type="OrthoDB" id="36088at2157"/>
<protein>
    <submittedName>
        <fullName evidence="1">Uncharacterized protein</fullName>
    </submittedName>
</protein>
<organism evidence="1 2">
    <name type="scientific">Acidianus brierleyi</name>
    <dbReference type="NCBI Taxonomy" id="41673"/>
    <lineage>
        <taxon>Archaea</taxon>
        <taxon>Thermoproteota</taxon>
        <taxon>Thermoprotei</taxon>
        <taxon>Sulfolobales</taxon>
        <taxon>Sulfolobaceae</taxon>
        <taxon>Acidianus</taxon>
    </lineage>
</organism>
<dbReference type="GeneID" id="36832596"/>
<evidence type="ECO:0000313" key="2">
    <source>
        <dbReference type="Proteomes" id="UP000248044"/>
    </source>
</evidence>
<evidence type="ECO:0000313" key="1">
    <source>
        <dbReference type="EMBL" id="AWR94965.1"/>
    </source>
</evidence>
<proteinExistence type="predicted"/>
<dbReference type="Proteomes" id="UP000248044">
    <property type="component" value="Chromosome"/>
</dbReference>
<keyword evidence="2" id="KW-1185">Reference proteome</keyword>
<accession>A0A2U9IG81</accession>
<dbReference type="KEGG" id="abri:DFR85_10530"/>